<feature type="transmembrane region" description="Helical" evidence="3">
    <location>
        <begin position="6"/>
        <end position="26"/>
    </location>
</feature>
<evidence type="ECO:0000256" key="3">
    <source>
        <dbReference type="SAM" id="Phobius"/>
    </source>
</evidence>
<feature type="domain" description="Carboxylesterase type B" evidence="4">
    <location>
        <begin position="59"/>
        <end position="597"/>
    </location>
</feature>
<keyword evidence="3" id="KW-0472">Membrane</keyword>
<evidence type="ECO:0000313" key="6">
    <source>
        <dbReference type="Proteomes" id="UP000663879"/>
    </source>
</evidence>
<dbReference type="OrthoDB" id="408631at2759"/>
<dbReference type="InterPro" id="IPR051093">
    <property type="entry name" value="Neuroligin/BSAL"/>
</dbReference>
<dbReference type="InterPro" id="IPR029058">
    <property type="entry name" value="AB_hydrolase_fold"/>
</dbReference>
<evidence type="ECO:0000313" key="5">
    <source>
        <dbReference type="EMBL" id="CAF0710765.1"/>
    </source>
</evidence>
<comment type="caution">
    <text evidence="5">The sequence shown here is derived from an EMBL/GenBank/DDBJ whole genome shotgun (WGS) entry which is preliminary data.</text>
</comment>
<dbReference type="Proteomes" id="UP000663879">
    <property type="component" value="Unassembled WGS sequence"/>
</dbReference>
<keyword evidence="2" id="KW-0732">Signal</keyword>
<dbReference type="Pfam" id="PF00135">
    <property type="entry name" value="COesterase"/>
    <property type="match status" value="1"/>
</dbReference>
<dbReference type="AlphaFoldDB" id="A0A813M562"/>
<proteinExistence type="inferred from homology"/>
<name>A0A813M562_9BILA</name>
<sequence length="772" mass="89490">MSFKKYYLIFINFLTCVCIIWANSLYWKNNLYNTTSGLYEARVVKIKGYGFEKPKYLHKLIGVPYAEKPERFKNPVLRKYEPGIHKPKDSVACYQSVNITSYGLFNINEAAPMKEDCLTVNLYIPIPNNQDEENKLQNMSVVIHIHGGSNMVGAAGLFDGSYLASKGGIIVAIINYRLSILGFLSDLTPKYPGNYGLRDQIMAIEWIKNNCHILKCNPNSITLWGHSAGAGDANWLALSPLSSSLIQRIIINSGSSFSYWGFDKQPLERYKSLKMYFNCSDLPDEATIENGAMTKLIDCLTKIPLEDLFQFKFALIDAPGPVYDGFLGSNSLINKHSLREMMDAADNIENIDILTSINGVEGFSFEGYFSNSVKFFTQNNLTNEVILTLERISLLSRDKCKQNIIIENRLKIEEFYTNKMRKYLINESYLNSEEARRIKSIFATSDAIFDSGFIDFLVHLTNKKNSNQKFRKSNLFVYEYLHENFGGRSNVENYKKVFKNLSMSTHFDGIDSIFGLPISFFNKWYINHGFDYPFSNFSFETNFTREEADLSILMIKIYSNFIKYGDPNKGEIINFKWDSYMKNNSYLKFNSDLLKNKPFNTSYGVRDDLYNFWFVEMDKNGNCSSYDYNENNKYEGKKHTKGKNPTLDNCFELLNQSKEYNYMTDMFLIEYEKCMNSIENVSEFKSLFNTFCLDVIAIKRMLIEYDVCCKSEDTWSTICEMKNFDKKFLSYDLKGLIDFTKKMSRIENDALKLNFFTRNFVIIFLMYSLLII</sequence>
<evidence type="ECO:0000256" key="1">
    <source>
        <dbReference type="ARBA" id="ARBA00005964"/>
    </source>
</evidence>
<dbReference type="SUPFAM" id="SSF53474">
    <property type="entry name" value="alpha/beta-Hydrolases"/>
    <property type="match status" value="1"/>
</dbReference>
<keyword evidence="3" id="KW-1133">Transmembrane helix</keyword>
<organism evidence="5 6">
    <name type="scientific">Brachionus calyciflorus</name>
    <dbReference type="NCBI Taxonomy" id="104777"/>
    <lineage>
        <taxon>Eukaryota</taxon>
        <taxon>Metazoa</taxon>
        <taxon>Spiralia</taxon>
        <taxon>Gnathifera</taxon>
        <taxon>Rotifera</taxon>
        <taxon>Eurotatoria</taxon>
        <taxon>Monogononta</taxon>
        <taxon>Pseudotrocha</taxon>
        <taxon>Ploima</taxon>
        <taxon>Brachionidae</taxon>
        <taxon>Brachionus</taxon>
    </lineage>
</organism>
<dbReference type="PANTHER" id="PTHR43903">
    <property type="entry name" value="NEUROLIGIN"/>
    <property type="match status" value="1"/>
</dbReference>
<dbReference type="InterPro" id="IPR019819">
    <property type="entry name" value="Carboxylesterase_B_CS"/>
</dbReference>
<dbReference type="EMBL" id="CAJNOC010000058">
    <property type="protein sequence ID" value="CAF0710765.1"/>
    <property type="molecule type" value="Genomic_DNA"/>
</dbReference>
<keyword evidence="6" id="KW-1185">Reference proteome</keyword>
<evidence type="ECO:0000256" key="2">
    <source>
        <dbReference type="ARBA" id="ARBA00022729"/>
    </source>
</evidence>
<dbReference type="PROSITE" id="PS00941">
    <property type="entry name" value="CARBOXYLESTERASE_B_2"/>
    <property type="match status" value="1"/>
</dbReference>
<evidence type="ECO:0000259" key="4">
    <source>
        <dbReference type="Pfam" id="PF00135"/>
    </source>
</evidence>
<dbReference type="Gene3D" id="3.40.50.1820">
    <property type="entry name" value="alpha/beta hydrolase"/>
    <property type="match status" value="1"/>
</dbReference>
<reference evidence="5" key="1">
    <citation type="submission" date="2021-02" db="EMBL/GenBank/DDBJ databases">
        <authorList>
            <person name="Nowell W R."/>
        </authorList>
    </citation>
    <scope>NUCLEOTIDE SEQUENCE</scope>
    <source>
        <strain evidence="5">Ploen Becks lab</strain>
    </source>
</reference>
<protein>
    <recommendedName>
        <fullName evidence="4">Carboxylesterase type B domain-containing protein</fullName>
    </recommendedName>
</protein>
<accession>A0A813M562</accession>
<keyword evidence="3" id="KW-0812">Transmembrane</keyword>
<dbReference type="InterPro" id="IPR002018">
    <property type="entry name" value="CarbesteraseB"/>
</dbReference>
<comment type="similarity">
    <text evidence="1">Belongs to the type-B carboxylesterase/lipase family.</text>
</comment>
<gene>
    <name evidence="5" type="ORF">OXX778_LOCUS1017</name>
</gene>